<dbReference type="PANTHER" id="PTHR43364">
    <property type="entry name" value="NADH-SPECIFIC METHYLGLYOXAL REDUCTASE-RELATED"/>
    <property type="match status" value="1"/>
</dbReference>
<keyword evidence="1" id="KW-0560">Oxidoreductase</keyword>
<protein>
    <submittedName>
        <fullName evidence="4">Aldo/keto reductase</fullName>
    </submittedName>
</protein>
<evidence type="ECO:0000256" key="1">
    <source>
        <dbReference type="ARBA" id="ARBA00023002"/>
    </source>
</evidence>
<gene>
    <name evidence="4" type="primary">eveU8</name>
    <name evidence="4" type="ORF">HZU44_04180</name>
</gene>
<dbReference type="GO" id="GO:0005829">
    <property type="term" value="C:cytosol"/>
    <property type="evidence" value="ECO:0007669"/>
    <property type="project" value="TreeGrafter"/>
</dbReference>
<dbReference type="InterPro" id="IPR036812">
    <property type="entry name" value="NAD(P)_OxRdtase_dom_sf"/>
</dbReference>
<feature type="region of interest" description="Disordered" evidence="2">
    <location>
        <begin position="335"/>
        <end position="354"/>
    </location>
</feature>
<dbReference type="AlphaFoldDB" id="A0A7D6CFV2"/>
<dbReference type="GO" id="GO:0016491">
    <property type="term" value="F:oxidoreductase activity"/>
    <property type="evidence" value="ECO:0007669"/>
    <property type="project" value="UniProtKB-KW"/>
</dbReference>
<dbReference type="Pfam" id="PF00248">
    <property type="entry name" value="Aldo_ket_red"/>
    <property type="match status" value="1"/>
</dbReference>
<dbReference type="SUPFAM" id="SSF51430">
    <property type="entry name" value="NAD(P)-linked oxidoreductase"/>
    <property type="match status" value="1"/>
</dbReference>
<accession>A0A7D6CFV2</accession>
<dbReference type="PANTHER" id="PTHR43364:SF4">
    <property type="entry name" value="NAD(P)-LINKED OXIDOREDUCTASE SUPERFAMILY PROTEIN"/>
    <property type="match status" value="1"/>
</dbReference>
<dbReference type="InterPro" id="IPR050523">
    <property type="entry name" value="AKR_Detox_Biosynth"/>
</dbReference>
<evidence type="ECO:0000259" key="3">
    <source>
        <dbReference type="Pfam" id="PF00248"/>
    </source>
</evidence>
<dbReference type="InterPro" id="IPR023210">
    <property type="entry name" value="NADP_OxRdtase_dom"/>
</dbReference>
<sequence>MEYRQLGRCGLRVSKVSLGAFNFGGPTGPEEAARIVATAVEAGVNLVDTANVYQDGRSEEIVGAAVRSCRDDVLLATKIFNPVGPGPNDRGTSAYALKRECERSLRRLGTDHIDLLYLHRHDPDTPVEETVSALDDLVRSGKVRYVGTSTVPTAYELADQPRLGTVPSWRIVDLLRTAQSRGAAPVVAEQSPYNLLEREIERDVLPLCAEYGLGLFTYSPLAMGLLSDRFADGEPPRDARFTAWYAPSGPHWQPVWRTLGRLAKVAVELGLSLPDLAHAWVYDAPGVTSTVVGPRTLDQARAALAAADRPLPEEARARLDGIAAPGESRWLRVVERGVRRSRGGPDDAEENVSP</sequence>
<proteinExistence type="predicted"/>
<feature type="domain" description="NADP-dependent oxidoreductase" evidence="3">
    <location>
        <begin position="16"/>
        <end position="322"/>
    </location>
</feature>
<organism evidence="4">
    <name type="scientific">Micromonospora carbonacea</name>
    <dbReference type="NCBI Taxonomy" id="47853"/>
    <lineage>
        <taxon>Bacteria</taxon>
        <taxon>Bacillati</taxon>
        <taxon>Actinomycetota</taxon>
        <taxon>Actinomycetes</taxon>
        <taxon>Micromonosporales</taxon>
        <taxon>Micromonosporaceae</taxon>
        <taxon>Micromonospora</taxon>
    </lineage>
</organism>
<dbReference type="Gene3D" id="3.20.20.100">
    <property type="entry name" value="NADP-dependent oxidoreductase domain"/>
    <property type="match status" value="1"/>
</dbReference>
<name>A0A7D6CFV2_9ACTN</name>
<dbReference type="InterPro" id="IPR020471">
    <property type="entry name" value="AKR"/>
</dbReference>
<evidence type="ECO:0000256" key="2">
    <source>
        <dbReference type="SAM" id="MobiDB-lite"/>
    </source>
</evidence>
<reference evidence="4" key="1">
    <citation type="submission" date="2020-08" db="EMBL/GenBank/DDBJ databases">
        <title>A bifunctional nitrone conjugated secondary metabolite targeting the ribosome.</title>
        <authorList>
            <person name="Limbrick E.M."/>
            <person name="Graf M."/>
            <person name="Derewacz D.K."/>
            <person name="Nguyen F."/>
            <person name="Spraggins J.M."/>
            <person name="Wieland M."/>
            <person name="Ynigez-Gutierrez A.E."/>
            <person name="Reisman B.J."/>
            <person name="Zinshteyn B."/>
            <person name="McCulloch K."/>
            <person name="Iverson T.M."/>
            <person name="Green R."/>
            <person name="Wilson D.N."/>
            <person name="Bachmann B.O."/>
        </authorList>
    </citation>
    <scope>NUCLEOTIDE SEQUENCE</scope>
    <source>
        <strain evidence="4">Africana</strain>
    </source>
</reference>
<dbReference type="PRINTS" id="PR00069">
    <property type="entry name" value="ALDKETRDTASE"/>
</dbReference>
<dbReference type="EMBL" id="CP058905">
    <property type="protein sequence ID" value="QLJ99351.1"/>
    <property type="molecule type" value="Genomic_DNA"/>
</dbReference>
<evidence type="ECO:0000313" key="4">
    <source>
        <dbReference type="EMBL" id="QLJ99351.1"/>
    </source>
</evidence>